<feature type="compositionally biased region" description="Basic and acidic residues" evidence="2">
    <location>
        <begin position="1253"/>
        <end position="1264"/>
    </location>
</feature>
<dbReference type="GO" id="GO:0005634">
    <property type="term" value="C:nucleus"/>
    <property type="evidence" value="ECO:0007669"/>
    <property type="project" value="UniProtKB-SubCell"/>
</dbReference>
<sequence length="1365" mass="154145">MKPHLLSALPHETTTPYRFHSPRTPRSQKRVLISSEYPTTCANSSSIDGQCVMAKFRHRFKGQSAGRRIARGKSSESNPSITRHREAARASRIAGKVPFTPPDENYNVKVNDDDVVLEQLPLHKMQIEDNEGIRSTRSFSDISSAKSQLSQFTSCTNSTFDPVHRIWRSGSVLQNEVLAVLAATAELIKDNNGTESDAEYFTALLALIEAMPTVDESKLAAAVYLLGLVARKVDRSVSHKCFSRAHKILESKLDSTQLDVALAKLIGTLGTILHQQPTGIWQSSNTRASLVKIEMFAMHDKALVRTAARRTLRTILTDPVMITSNGYHRGATGVGEVLIKQLKQSASNVDIDLLLRLLCLAENIMHKMPPLIFKTFTETSFALLYVSDSSLRCRIFQCFQKILRQQPADGILPFDTSILLIDLFRNFASTNMDPSVTCSWMEALGELHLYLALKDLAKSMEILRASLKPIFQTFDLGIDSVAQITYKVITRVIEYCVQSNEELASYSIDLCDEALNPRSSKVWQYVLRVEAKIFEICRGAINQESFDRALKTLAGLRNDANRYITPDIDLTVGAAVRHIGAENVLRVLPLELDPQNVSLVTHFERSWLMPVLRENICNQSIAFALQYFLPLAHRLRKEAPSDVVGQKIFIAISNQLWDLLPTLLSSATDFEQNFSHLAEILDKVLLEQRDLRMIVLSSLRSALRYALRPDSIEARKDVMRFFAYSFLQKLFTLYTASNTTMESVQNITGNSLKALRCSVLETVRMYMDLTPINVIDNFVNLAVQKAQIKEMDLDQKIRILDLMTLLVKKVNVSGLRIVFSTIYSWFTSNEVALQKKAFRIFEEIMKRMSDEAVSHFFVSYVDEINNVIDQDLNSIAKTARSALITVYYVKLSSLTSFEHAEIFGKNYLPRIIVCLSKSHNIRTRSNALKCFMKVCQQLIFLGSDESKSPSSVLHPVLNIIFDMLNTEGLCPNQDSLEIVQSSTIALNIIAQKFTRILDTSLLSRLISHACNWIGDERPVIRVLVIRLMRMLAKKLPDYIMQQYQGLLLSAVFDGQLTADVTQKVRKANRLLLEVLVDRYGVDVLLIRTNKSDWTKQLKAIAKIRRRRERRSKMKMSNVDISGAEDHDVVSEAASARTAGADTILNMLCDTDSENEIEMDQESIGGRTRGSSIWLKNDDDEDMMDLLDRSKILKRIAISRSDLLRDKKPQKLNDNGNDKCSSFKVAQDGRLIIENTDTNQRDERKRKQLAKLLDLPDKKTKRDSDSNGDSDSDSDNNKIINKKSGCKPGGKGIRRNVYKSSAKTTSNNEFSKKQAAGDVRKKSEKYEPYIYIPMNKRRKGKNELKMLIKGTNKGTTAASKVKKVRC</sequence>
<organism evidence="4 5">
    <name type="scientific">Litomosoides sigmodontis</name>
    <name type="common">Filarial nematode worm</name>
    <dbReference type="NCBI Taxonomy" id="42156"/>
    <lineage>
        <taxon>Eukaryota</taxon>
        <taxon>Metazoa</taxon>
        <taxon>Ecdysozoa</taxon>
        <taxon>Nematoda</taxon>
        <taxon>Chromadorea</taxon>
        <taxon>Rhabditida</taxon>
        <taxon>Spirurina</taxon>
        <taxon>Spiruromorpha</taxon>
        <taxon>Filarioidea</taxon>
        <taxon>Onchocercidae</taxon>
        <taxon>Litomosoides</taxon>
    </lineage>
</organism>
<feature type="region of interest" description="Disordered" evidence="2">
    <location>
        <begin position="63"/>
        <end position="99"/>
    </location>
</feature>
<gene>
    <name evidence="4" type="ORF">NLS_LOCUS143</name>
</gene>
<proteinExistence type="inferred from homology"/>
<dbReference type="InterPro" id="IPR016024">
    <property type="entry name" value="ARM-type_fold"/>
</dbReference>
<feature type="domain" description="RRP12 HEAT" evidence="3">
    <location>
        <begin position="484"/>
        <end position="736"/>
    </location>
</feature>
<keyword evidence="5" id="KW-1185">Reference proteome</keyword>
<dbReference type="PANTHER" id="PTHR48287">
    <property type="entry name" value="ARM REPEAT SUPERFAMILY PROTEIN"/>
    <property type="match status" value="1"/>
</dbReference>
<dbReference type="EMBL" id="UYRX01000003">
    <property type="protein sequence ID" value="VDK67558.1"/>
    <property type="molecule type" value="Genomic_DNA"/>
</dbReference>
<dbReference type="Gene3D" id="1.25.10.10">
    <property type="entry name" value="Leucine-rich Repeat Variant"/>
    <property type="match status" value="1"/>
</dbReference>
<evidence type="ECO:0000259" key="3">
    <source>
        <dbReference type="Pfam" id="PF08161"/>
    </source>
</evidence>
<dbReference type="PANTHER" id="PTHR48287:SF1">
    <property type="entry name" value="ARM REPEAT SUPERFAMILY PROTEIN"/>
    <property type="match status" value="1"/>
</dbReference>
<feature type="compositionally biased region" description="Polar residues" evidence="2">
    <location>
        <begin position="1297"/>
        <end position="1308"/>
    </location>
</feature>
<dbReference type="OMA" id="AFCRYPV"/>
<reference evidence="4 5" key="1">
    <citation type="submission" date="2018-08" db="EMBL/GenBank/DDBJ databases">
        <authorList>
            <person name="Laetsch R D."/>
            <person name="Stevens L."/>
            <person name="Kumar S."/>
            <person name="Blaxter L. M."/>
        </authorList>
    </citation>
    <scope>NUCLEOTIDE SEQUENCE [LARGE SCALE GENOMIC DNA]</scope>
</reference>
<dbReference type="STRING" id="42156.A0A3P6TNH9"/>
<evidence type="ECO:0000313" key="5">
    <source>
        <dbReference type="Proteomes" id="UP000277928"/>
    </source>
</evidence>
<evidence type="ECO:0000256" key="1">
    <source>
        <dbReference type="ARBA" id="ARBA00007690"/>
    </source>
</evidence>
<dbReference type="Proteomes" id="UP000277928">
    <property type="component" value="Unassembled WGS sequence"/>
</dbReference>
<dbReference type="OrthoDB" id="2192888at2759"/>
<comment type="similarity">
    <text evidence="1">Belongs to the RRP12 family.</text>
</comment>
<feature type="region of interest" description="Disordered" evidence="2">
    <location>
        <begin position="1235"/>
        <end position="1324"/>
    </location>
</feature>
<dbReference type="SUPFAM" id="SSF48371">
    <property type="entry name" value="ARM repeat"/>
    <property type="match status" value="1"/>
</dbReference>
<protein>
    <recommendedName>
        <fullName evidence="3">RRP12 HEAT domain-containing protein</fullName>
    </recommendedName>
</protein>
<dbReference type="InterPro" id="IPR052087">
    <property type="entry name" value="RRP12"/>
</dbReference>
<evidence type="ECO:0000313" key="4">
    <source>
        <dbReference type="EMBL" id="VDK67558.1"/>
    </source>
</evidence>
<dbReference type="Pfam" id="PF08161">
    <property type="entry name" value="RRP12_HEAT"/>
    <property type="match status" value="1"/>
</dbReference>
<accession>A0A3P6TNH9</accession>
<name>A0A3P6TNH9_LITSI</name>
<feature type="region of interest" description="Disordered" evidence="2">
    <location>
        <begin position="1"/>
        <end position="27"/>
    </location>
</feature>
<evidence type="ECO:0000256" key="2">
    <source>
        <dbReference type="SAM" id="MobiDB-lite"/>
    </source>
</evidence>
<dbReference type="InterPro" id="IPR011989">
    <property type="entry name" value="ARM-like"/>
</dbReference>
<dbReference type="InterPro" id="IPR012978">
    <property type="entry name" value="HEAT_RRP12"/>
</dbReference>